<evidence type="ECO:0000313" key="2">
    <source>
        <dbReference type="Proteomes" id="UP000324222"/>
    </source>
</evidence>
<comment type="caution">
    <text evidence="1">The sequence shown here is derived from an EMBL/GenBank/DDBJ whole genome shotgun (WGS) entry which is preliminary data.</text>
</comment>
<protein>
    <submittedName>
        <fullName evidence="1">Uncharacterized protein</fullName>
    </submittedName>
</protein>
<name>A0A5B7GCB5_PORTR</name>
<keyword evidence="2" id="KW-1185">Reference proteome</keyword>
<proteinExistence type="predicted"/>
<evidence type="ECO:0000313" key="1">
    <source>
        <dbReference type="EMBL" id="MPC54995.1"/>
    </source>
</evidence>
<dbReference type="EMBL" id="VSRR010012804">
    <property type="protein sequence ID" value="MPC54995.1"/>
    <property type="molecule type" value="Genomic_DNA"/>
</dbReference>
<sequence length="64" mass="7495">MLLRCRVTRTSYDILQYHRVNVRLDSRHLMLGSHYSFFYYNIPDGRMRAVAGSNDVILTVSDLS</sequence>
<dbReference type="Proteomes" id="UP000324222">
    <property type="component" value="Unassembled WGS sequence"/>
</dbReference>
<gene>
    <name evidence="1" type="ORF">E2C01_048926</name>
</gene>
<organism evidence="1 2">
    <name type="scientific">Portunus trituberculatus</name>
    <name type="common">Swimming crab</name>
    <name type="synonym">Neptunus trituberculatus</name>
    <dbReference type="NCBI Taxonomy" id="210409"/>
    <lineage>
        <taxon>Eukaryota</taxon>
        <taxon>Metazoa</taxon>
        <taxon>Ecdysozoa</taxon>
        <taxon>Arthropoda</taxon>
        <taxon>Crustacea</taxon>
        <taxon>Multicrustacea</taxon>
        <taxon>Malacostraca</taxon>
        <taxon>Eumalacostraca</taxon>
        <taxon>Eucarida</taxon>
        <taxon>Decapoda</taxon>
        <taxon>Pleocyemata</taxon>
        <taxon>Brachyura</taxon>
        <taxon>Eubrachyura</taxon>
        <taxon>Portunoidea</taxon>
        <taxon>Portunidae</taxon>
        <taxon>Portuninae</taxon>
        <taxon>Portunus</taxon>
    </lineage>
</organism>
<dbReference type="AlphaFoldDB" id="A0A5B7GCB5"/>
<reference evidence="1 2" key="1">
    <citation type="submission" date="2019-05" db="EMBL/GenBank/DDBJ databases">
        <title>Another draft genome of Portunus trituberculatus and its Hox gene families provides insights of decapod evolution.</title>
        <authorList>
            <person name="Jeong J.-H."/>
            <person name="Song I."/>
            <person name="Kim S."/>
            <person name="Choi T."/>
            <person name="Kim D."/>
            <person name="Ryu S."/>
            <person name="Kim W."/>
        </authorList>
    </citation>
    <scope>NUCLEOTIDE SEQUENCE [LARGE SCALE GENOMIC DNA]</scope>
    <source>
        <tissue evidence="1">Muscle</tissue>
    </source>
</reference>
<accession>A0A5B7GCB5</accession>